<proteinExistence type="predicted"/>
<protein>
    <submittedName>
        <fullName evidence="1">Uncharacterized protein</fullName>
    </submittedName>
</protein>
<gene>
    <name evidence="1" type="ORF">RAMLITH_20620</name>
</gene>
<dbReference type="RefSeq" id="WP_168109349.1">
    <property type="nucleotide sequence ID" value="NZ_VTOX01000009.1"/>
</dbReference>
<dbReference type="AlphaFoldDB" id="A0A7X6DJC0"/>
<name>A0A7X6DJC0_9BURK</name>
<sequence length="78" mass="8745">MNRCELPQAEVQVFRNVVSATGRDPAAFAVEMNPDGQVHVTGPQGSAFYAAPHWISRFSRHLERGFFDARAQPEPPRH</sequence>
<evidence type="ECO:0000313" key="1">
    <source>
        <dbReference type="EMBL" id="NKE68225.1"/>
    </source>
</evidence>
<reference evidence="1 2" key="1">
    <citation type="journal article" date="2020" name="Nature">
        <title>Bacterial chemolithoautotrophy via manganese oxidation.</title>
        <authorList>
            <person name="Yu H."/>
            <person name="Leadbetter J.R."/>
        </authorList>
    </citation>
    <scope>NUCLEOTIDE SEQUENCE [LARGE SCALE GENOMIC DNA]</scope>
    <source>
        <strain evidence="1 2">RBP-1</strain>
    </source>
</reference>
<dbReference type="Proteomes" id="UP000521868">
    <property type="component" value="Unassembled WGS sequence"/>
</dbReference>
<keyword evidence="2" id="KW-1185">Reference proteome</keyword>
<accession>A0A7X6DJC0</accession>
<evidence type="ECO:0000313" key="2">
    <source>
        <dbReference type="Proteomes" id="UP000521868"/>
    </source>
</evidence>
<organism evidence="1 2">
    <name type="scientific">Ramlibacter lithotrophicus</name>
    <dbReference type="NCBI Taxonomy" id="2606681"/>
    <lineage>
        <taxon>Bacteria</taxon>
        <taxon>Pseudomonadati</taxon>
        <taxon>Pseudomonadota</taxon>
        <taxon>Betaproteobacteria</taxon>
        <taxon>Burkholderiales</taxon>
        <taxon>Comamonadaceae</taxon>
        <taxon>Ramlibacter</taxon>
    </lineage>
</organism>
<dbReference type="EMBL" id="VTOX01000009">
    <property type="protein sequence ID" value="NKE68225.1"/>
    <property type="molecule type" value="Genomic_DNA"/>
</dbReference>
<comment type="caution">
    <text evidence="1">The sequence shown here is derived from an EMBL/GenBank/DDBJ whole genome shotgun (WGS) entry which is preliminary data.</text>
</comment>